<dbReference type="AlphaFoldDB" id="A0A371EMI8"/>
<comment type="similarity">
    <text evidence="2 3">Belongs to the small heat shock protein (HSP20) family.</text>
</comment>
<dbReference type="PROSITE" id="PS01031">
    <property type="entry name" value="SHSP"/>
    <property type="match status" value="1"/>
</dbReference>
<feature type="non-terminal residue" evidence="5">
    <location>
        <position position="1"/>
    </location>
</feature>
<evidence type="ECO:0000313" key="6">
    <source>
        <dbReference type="Proteomes" id="UP000257109"/>
    </source>
</evidence>
<protein>
    <submittedName>
        <fullName evidence="5">Class I heat shock protein</fullName>
    </submittedName>
</protein>
<evidence type="ECO:0000256" key="2">
    <source>
        <dbReference type="PROSITE-ProRule" id="PRU00285"/>
    </source>
</evidence>
<accession>A0A371EMI8</accession>
<comment type="caution">
    <text evidence="5">The sequence shown here is derived from an EMBL/GenBank/DDBJ whole genome shotgun (WGS) entry which is preliminary data.</text>
</comment>
<dbReference type="SUPFAM" id="SSF49764">
    <property type="entry name" value="HSP20-like chaperones"/>
    <property type="match status" value="1"/>
</dbReference>
<dbReference type="PANTHER" id="PTHR11527">
    <property type="entry name" value="HEAT-SHOCK PROTEIN 20 FAMILY MEMBER"/>
    <property type="match status" value="1"/>
</dbReference>
<dbReference type="STRING" id="157652.A0A371EMI8"/>
<dbReference type="InterPro" id="IPR002068">
    <property type="entry name" value="A-crystallin/Hsp20_dom"/>
</dbReference>
<dbReference type="Proteomes" id="UP000257109">
    <property type="component" value="Unassembled WGS sequence"/>
</dbReference>
<dbReference type="Pfam" id="PF00011">
    <property type="entry name" value="HSP20"/>
    <property type="match status" value="1"/>
</dbReference>
<keyword evidence="6" id="KW-1185">Reference proteome</keyword>
<feature type="domain" description="SHSP" evidence="4">
    <location>
        <begin position="1"/>
        <end position="76"/>
    </location>
</feature>
<dbReference type="Gene3D" id="2.60.40.790">
    <property type="match status" value="1"/>
</dbReference>
<name>A0A371EMI8_MUCPR</name>
<evidence type="ECO:0000256" key="1">
    <source>
        <dbReference type="ARBA" id="ARBA00023016"/>
    </source>
</evidence>
<dbReference type="InterPro" id="IPR031107">
    <property type="entry name" value="Small_HSP"/>
</dbReference>
<keyword evidence="1 5" id="KW-0346">Stress response</keyword>
<sequence>MSHFMHLVRIQCDHTCSSRERNLEKEDKNDTWHCVEHCSGMLTRSFKLPKNAKVDQVNASMENGVLIVTLPKAEVK</sequence>
<organism evidence="5 6">
    <name type="scientific">Mucuna pruriens</name>
    <name type="common">Velvet bean</name>
    <name type="synonym">Dolichos pruriens</name>
    <dbReference type="NCBI Taxonomy" id="157652"/>
    <lineage>
        <taxon>Eukaryota</taxon>
        <taxon>Viridiplantae</taxon>
        <taxon>Streptophyta</taxon>
        <taxon>Embryophyta</taxon>
        <taxon>Tracheophyta</taxon>
        <taxon>Spermatophyta</taxon>
        <taxon>Magnoliopsida</taxon>
        <taxon>eudicotyledons</taxon>
        <taxon>Gunneridae</taxon>
        <taxon>Pentapetalae</taxon>
        <taxon>rosids</taxon>
        <taxon>fabids</taxon>
        <taxon>Fabales</taxon>
        <taxon>Fabaceae</taxon>
        <taxon>Papilionoideae</taxon>
        <taxon>50 kb inversion clade</taxon>
        <taxon>NPAAA clade</taxon>
        <taxon>indigoferoid/millettioid clade</taxon>
        <taxon>Phaseoleae</taxon>
        <taxon>Mucuna</taxon>
    </lineage>
</organism>
<dbReference type="InterPro" id="IPR008978">
    <property type="entry name" value="HSP20-like_chaperone"/>
</dbReference>
<proteinExistence type="inferred from homology"/>
<evidence type="ECO:0000259" key="4">
    <source>
        <dbReference type="PROSITE" id="PS01031"/>
    </source>
</evidence>
<evidence type="ECO:0000313" key="5">
    <source>
        <dbReference type="EMBL" id="RDX67258.1"/>
    </source>
</evidence>
<dbReference type="OrthoDB" id="2960525at2759"/>
<gene>
    <name evidence="5" type="ORF">CR513_53890</name>
</gene>
<dbReference type="EMBL" id="QJKJ01013078">
    <property type="protein sequence ID" value="RDX67258.1"/>
    <property type="molecule type" value="Genomic_DNA"/>
</dbReference>
<evidence type="ECO:0000256" key="3">
    <source>
        <dbReference type="RuleBase" id="RU003616"/>
    </source>
</evidence>
<reference evidence="5" key="1">
    <citation type="submission" date="2018-05" db="EMBL/GenBank/DDBJ databases">
        <title>Draft genome of Mucuna pruriens seed.</title>
        <authorList>
            <person name="Nnadi N.E."/>
            <person name="Vos R."/>
            <person name="Hasami M.H."/>
            <person name="Devisetty U.K."/>
            <person name="Aguiy J.C."/>
        </authorList>
    </citation>
    <scope>NUCLEOTIDE SEQUENCE [LARGE SCALE GENOMIC DNA]</scope>
    <source>
        <strain evidence="5">JCA_2017</strain>
    </source>
</reference>